<keyword evidence="1" id="KW-0732">Signal</keyword>
<reference evidence="2 3" key="1">
    <citation type="submission" date="2020-06" db="EMBL/GenBank/DDBJ databases">
        <title>Mannheimia pernigra sp. nov. isolated from bovine respiratory tract.</title>
        <authorList>
            <person name="Kuhnert P."/>
            <person name="Akarsu-Egger H."/>
        </authorList>
    </citation>
    <scope>NUCLEOTIDE SEQUENCE [LARGE SCALE GENOMIC DNA]</scope>
    <source>
        <strain evidence="2 3">BNO311</strain>
    </source>
</reference>
<name>A0A7D5HTB3_9PAST</name>
<dbReference type="Proteomes" id="UP000509660">
    <property type="component" value="Chromosome"/>
</dbReference>
<dbReference type="EMBL" id="CP055306">
    <property type="protein sequence ID" value="QLB40792.1"/>
    <property type="molecule type" value="Genomic_DNA"/>
</dbReference>
<evidence type="ECO:0000313" key="2">
    <source>
        <dbReference type="EMBL" id="QLB40792.1"/>
    </source>
</evidence>
<gene>
    <name evidence="2" type="ORF">HV559_07870</name>
</gene>
<accession>A0A7D5HTB3</accession>
<dbReference type="RefSeq" id="WP_176810049.1">
    <property type="nucleotide sequence ID" value="NZ_CP055306.1"/>
</dbReference>
<protein>
    <submittedName>
        <fullName evidence="2">Uncharacterized protein</fullName>
    </submittedName>
</protein>
<dbReference type="AlphaFoldDB" id="A0A7D5HTB3"/>
<sequence length="260" mass="30083">MKKLFLAFALFPFSLYANNERELTTDEISAVEKSVMEETGYDTAQFQHNKFLTVDKDGEENKNIYCGMVSKGNVDKFNSFLAFLLKHKETGEQLATVIKIDGDSDNSAKFICQKTGYFSDLEGGLWSYSEKKDEMRNQSKYYASLSSDNKITTSSLNEEYVSLFLRKREKKEDVFFAINKGLFDCDPCTIAIKIDEHQITHLKAERGEGYDTLFILNKKQAIEFTKNMKKGKKMIVELPIYRYGKQQAKFEIKGLKWEHF</sequence>
<proteinExistence type="predicted"/>
<feature type="signal peptide" evidence="1">
    <location>
        <begin position="1"/>
        <end position="17"/>
    </location>
</feature>
<evidence type="ECO:0000313" key="3">
    <source>
        <dbReference type="Proteomes" id="UP000509660"/>
    </source>
</evidence>
<organism evidence="2 3">
    <name type="scientific">Mannheimia pernigra</name>
    <dbReference type="NCBI Taxonomy" id="111844"/>
    <lineage>
        <taxon>Bacteria</taxon>
        <taxon>Pseudomonadati</taxon>
        <taxon>Pseudomonadota</taxon>
        <taxon>Gammaproteobacteria</taxon>
        <taxon>Pasteurellales</taxon>
        <taxon>Pasteurellaceae</taxon>
        <taxon>Mannheimia</taxon>
    </lineage>
</organism>
<feature type="chain" id="PRO_5032718138" evidence="1">
    <location>
        <begin position="18"/>
        <end position="260"/>
    </location>
</feature>
<keyword evidence="3" id="KW-1185">Reference proteome</keyword>
<evidence type="ECO:0000256" key="1">
    <source>
        <dbReference type="SAM" id="SignalP"/>
    </source>
</evidence>